<dbReference type="InterPro" id="IPR011990">
    <property type="entry name" value="TPR-like_helical_dom_sf"/>
</dbReference>
<dbReference type="PROSITE" id="PS50005">
    <property type="entry name" value="TPR"/>
    <property type="match status" value="1"/>
</dbReference>
<dbReference type="Gene3D" id="1.25.40.10">
    <property type="entry name" value="Tetratricopeptide repeat domain"/>
    <property type="match status" value="1"/>
</dbReference>
<comment type="caution">
    <text evidence="5">The sequence shown here is derived from an EMBL/GenBank/DDBJ whole genome shotgun (WGS) entry which is preliminary data.</text>
</comment>
<dbReference type="PANTHER" id="PTHR16193">
    <property type="entry name" value="TETRATRICOPEPTIDE REPEAT PROTEIN 27"/>
    <property type="match status" value="1"/>
</dbReference>
<accession>A0AAW0J6D4</accession>
<keyword evidence="6" id="KW-1185">Reference proteome</keyword>
<evidence type="ECO:0000256" key="4">
    <source>
        <dbReference type="SAM" id="MobiDB-lite"/>
    </source>
</evidence>
<sequence>MSQQPEAERAVLLRGYELRLLRCTLTSSPPSDSPPPPPQPQPSDHYQTHSSLLNDLLSSIESGDYLRALSSDAAALVLQQLSDDESSSADRVYSELLRRVESFLVLEPEDDEDKAYRALLVVSIAVAAFLAFTQCNMTGPLKEMAKCPLALKKVGGKGEDEELVEWENWACNQLMAAGSDLLGKFSNLQYLVFAKMLLTRTRDLLFGESVSSTYGISSISWWLARFIFLQQRILDERSSSLFDLLHVYVGETLHHFDTLENVMSYFGSSLHNEDALAIISMVHLEAGIMEYNYGRVDSCRQHFESAEVAAGLQLSVTGILGFRTVHQVQPKAQSVLVTNTSSSNYVSNCPLESSGIQAHKSSVGEDNLHLNQPETSDILMTPKLLVDNDEGSRLQGIQNGGPATAPLRGIQQAVILARCLLIEKSIPHGEMQGWDMAPYIEAIDSQQLSYFIIKCFCDILRIRWESTRSRTKERALLMMDKLVQSVSEPSPGVAQRIPFCFGVYIPTIPALRKEYGELLVRCHLIGEAVKIFEDLELWDNLIFCYCLLEKKAAAVELIKKRLSEMPNDPRCSLGDVTNDDACYQKALEISNDKSARAKVIPFLAINLLSVCFLCGLYVNFIESVCQRSLARSAYNRGDYQTSKILWESAMALNSLHPDGWFALGAAALKARDVQKALDGFTRAVQVDPDNGEAWNNIACLYAPFALKDKFYATYQLCRHMINKRSKESFIAFKEALKFKRDSWQLWENYCHVALDVGNIDQALEAIQKVSDMTSNKRIDIELLKGIMIEVERRASTDHSVSPVMINDDNFTDQDCPADSQIDRLNESTNAESVERRSRETEHLEILGKVLQRMVRNDGRANIWGLYARWHKIKGDLTMCSEALLKQVRSYQGSDLWKDRDRFKSFAQASLDLCKAESFLDTEEFRGLQACLDEVTMKLQSSPLPN</sequence>
<dbReference type="SMART" id="SM00028">
    <property type="entry name" value="TPR"/>
    <property type="match status" value="4"/>
</dbReference>
<dbReference type="Proteomes" id="UP000237347">
    <property type="component" value="Unassembled WGS sequence"/>
</dbReference>
<evidence type="ECO:0000256" key="1">
    <source>
        <dbReference type="ARBA" id="ARBA00022737"/>
    </source>
</evidence>
<feature type="compositionally biased region" description="Pro residues" evidence="4">
    <location>
        <begin position="31"/>
        <end position="41"/>
    </location>
</feature>
<keyword evidence="2 3" id="KW-0802">TPR repeat</keyword>
<evidence type="ECO:0000313" key="5">
    <source>
        <dbReference type="EMBL" id="KAK7822128.1"/>
    </source>
</evidence>
<evidence type="ECO:0000256" key="2">
    <source>
        <dbReference type="ARBA" id="ARBA00022803"/>
    </source>
</evidence>
<evidence type="ECO:0000313" key="6">
    <source>
        <dbReference type="Proteomes" id="UP000237347"/>
    </source>
</evidence>
<dbReference type="SUPFAM" id="SSF48452">
    <property type="entry name" value="TPR-like"/>
    <property type="match status" value="1"/>
</dbReference>
<dbReference type="EMBL" id="PKMF04000676">
    <property type="protein sequence ID" value="KAK7822128.1"/>
    <property type="molecule type" value="Genomic_DNA"/>
</dbReference>
<gene>
    <name evidence="5" type="primary">ttc27_1</name>
    <name evidence="5" type="ORF">CFP56_036984</name>
</gene>
<proteinExistence type="predicted"/>
<organism evidence="5 6">
    <name type="scientific">Quercus suber</name>
    <name type="common">Cork oak</name>
    <dbReference type="NCBI Taxonomy" id="58331"/>
    <lineage>
        <taxon>Eukaryota</taxon>
        <taxon>Viridiplantae</taxon>
        <taxon>Streptophyta</taxon>
        <taxon>Embryophyta</taxon>
        <taxon>Tracheophyta</taxon>
        <taxon>Spermatophyta</taxon>
        <taxon>Magnoliopsida</taxon>
        <taxon>eudicotyledons</taxon>
        <taxon>Gunneridae</taxon>
        <taxon>Pentapetalae</taxon>
        <taxon>rosids</taxon>
        <taxon>fabids</taxon>
        <taxon>Fagales</taxon>
        <taxon>Fagaceae</taxon>
        <taxon>Quercus</taxon>
    </lineage>
</organism>
<feature type="repeat" description="TPR" evidence="3">
    <location>
        <begin position="657"/>
        <end position="690"/>
    </location>
</feature>
<evidence type="ECO:0000256" key="3">
    <source>
        <dbReference type="PROSITE-ProRule" id="PRU00339"/>
    </source>
</evidence>
<dbReference type="PANTHER" id="PTHR16193:SF0">
    <property type="entry name" value="TETRATRICOPEPTIDE REPEAT PROTEIN 27"/>
    <property type="match status" value="1"/>
</dbReference>
<name>A0AAW0J6D4_QUESU</name>
<reference evidence="5 6" key="1">
    <citation type="journal article" date="2018" name="Sci. Data">
        <title>The draft genome sequence of cork oak.</title>
        <authorList>
            <person name="Ramos A.M."/>
            <person name="Usie A."/>
            <person name="Barbosa P."/>
            <person name="Barros P.M."/>
            <person name="Capote T."/>
            <person name="Chaves I."/>
            <person name="Simoes F."/>
            <person name="Abreu I."/>
            <person name="Carrasquinho I."/>
            <person name="Faro C."/>
            <person name="Guimaraes J.B."/>
            <person name="Mendonca D."/>
            <person name="Nobrega F."/>
            <person name="Rodrigues L."/>
            <person name="Saibo N.J.M."/>
            <person name="Varela M.C."/>
            <person name="Egas C."/>
            <person name="Matos J."/>
            <person name="Miguel C.M."/>
            <person name="Oliveira M.M."/>
            <person name="Ricardo C.P."/>
            <person name="Goncalves S."/>
        </authorList>
    </citation>
    <scope>NUCLEOTIDE SEQUENCE [LARGE SCALE GENOMIC DNA]</scope>
    <source>
        <strain evidence="6">cv. HL8</strain>
    </source>
</reference>
<keyword evidence="1" id="KW-0677">Repeat</keyword>
<feature type="region of interest" description="Disordered" evidence="4">
    <location>
        <begin position="25"/>
        <end position="48"/>
    </location>
</feature>
<dbReference type="AlphaFoldDB" id="A0AAW0J6D4"/>
<dbReference type="InterPro" id="IPR044244">
    <property type="entry name" value="TTC27/Emw1"/>
</dbReference>
<protein>
    <submittedName>
        <fullName evidence="5">Tetratricopeptide repeat protein 27 like protein</fullName>
    </submittedName>
</protein>
<dbReference type="InterPro" id="IPR019734">
    <property type="entry name" value="TPR_rpt"/>
</dbReference>